<keyword evidence="4 8" id="KW-0812">Transmembrane</keyword>
<evidence type="ECO:0000259" key="10">
    <source>
        <dbReference type="Pfam" id="PF07863"/>
    </source>
</evidence>
<dbReference type="RefSeq" id="WP_274265621.1">
    <property type="nucleotide sequence ID" value="NZ_CP117880.1"/>
</dbReference>
<dbReference type="PANTHER" id="PTHR43562">
    <property type="entry name" value="NAPA-TYPE SODIUM/HYDROGEN ANTIPORTER"/>
    <property type="match status" value="1"/>
</dbReference>
<evidence type="ECO:0000256" key="6">
    <source>
        <dbReference type="ARBA" id="ARBA00023065"/>
    </source>
</evidence>
<keyword evidence="6" id="KW-0406">Ion transport</keyword>
<proteinExistence type="predicted"/>
<feature type="transmembrane region" description="Helical" evidence="8">
    <location>
        <begin position="226"/>
        <end position="249"/>
    </location>
</feature>
<keyword evidence="2" id="KW-0813">Transport</keyword>
<feature type="transmembrane region" description="Helical" evidence="8">
    <location>
        <begin position="61"/>
        <end position="79"/>
    </location>
</feature>
<feature type="transmembrane region" description="Helical" evidence="8">
    <location>
        <begin position="600"/>
        <end position="616"/>
    </location>
</feature>
<feature type="transmembrane region" description="Helical" evidence="8">
    <location>
        <begin position="534"/>
        <end position="558"/>
    </location>
</feature>
<comment type="subcellular location">
    <subcellularLocation>
        <location evidence="1">Membrane</location>
        <topology evidence="1">Multi-pass membrane protein</topology>
    </subcellularLocation>
</comment>
<feature type="transmembrane region" description="Helical" evidence="8">
    <location>
        <begin position="714"/>
        <end position="735"/>
    </location>
</feature>
<dbReference type="PANTHER" id="PTHR43562:SF4">
    <property type="entry name" value="NA(+)_H(+) ANTIPORTER NHAS5"/>
    <property type="match status" value="1"/>
</dbReference>
<feature type="transmembrane region" description="Helical" evidence="8">
    <location>
        <begin position="443"/>
        <end position="462"/>
    </location>
</feature>
<dbReference type="InterPro" id="IPR012424">
    <property type="entry name" value="Conjugative_transposon_TraJ_C"/>
</dbReference>
<feature type="transmembrane region" description="Helical" evidence="8">
    <location>
        <begin position="681"/>
        <end position="702"/>
    </location>
</feature>
<feature type="transmembrane region" description="Helical" evidence="8">
    <location>
        <begin position="474"/>
        <end position="496"/>
    </location>
</feature>
<evidence type="ECO:0000256" key="8">
    <source>
        <dbReference type="SAM" id="Phobius"/>
    </source>
</evidence>
<dbReference type="Pfam" id="PF00999">
    <property type="entry name" value="Na_H_Exchanger"/>
    <property type="match status" value="1"/>
</dbReference>
<evidence type="ECO:0000256" key="1">
    <source>
        <dbReference type="ARBA" id="ARBA00004141"/>
    </source>
</evidence>
<feature type="transmembrane region" description="Helical" evidence="8">
    <location>
        <begin position="419"/>
        <end position="437"/>
    </location>
</feature>
<evidence type="ECO:0000313" key="11">
    <source>
        <dbReference type="EMBL" id="WDF66881.1"/>
    </source>
</evidence>
<organism evidence="11 12">
    <name type="scientific">Sphingobacterium oryzagri</name>
    <dbReference type="NCBI Taxonomy" id="3025669"/>
    <lineage>
        <taxon>Bacteria</taxon>
        <taxon>Pseudomonadati</taxon>
        <taxon>Bacteroidota</taxon>
        <taxon>Sphingobacteriia</taxon>
        <taxon>Sphingobacteriales</taxon>
        <taxon>Sphingobacteriaceae</taxon>
        <taxon>Sphingobacterium</taxon>
    </lineage>
</organism>
<evidence type="ECO:0000256" key="4">
    <source>
        <dbReference type="ARBA" id="ARBA00022692"/>
    </source>
</evidence>
<evidence type="ECO:0000256" key="7">
    <source>
        <dbReference type="ARBA" id="ARBA00023136"/>
    </source>
</evidence>
<sequence>MSLLSFMDAMPVLQVQSVPDSFNDSFNFLQGNGIYEEGMMHFLKQMKSTIWTHYDAFTSDAQALSAIFMLIFFSIRAYEMMAGDKQLEIMPLLRPFGLIMVILWWPTFTRVVAYPTDIVAAKTEAMFDGSQTEINNLRLQRAKLMADLSNQIMTVQAEAETAKTEADTWYENAWESVQSSVKEGFASVWNPIVEMRNRLQAGFQLMMTSLVETLAIWLLRICVYVIFIIQIIFSTILIILGPFAVAASILPAFRDSFSTWIARFVSVNLYSGVAYLVMYIASLFQHYAMEAEISRYQVLVGTDGADLEKIAWFLGNGLLSFGIVIVTFVIGALTMLTVPSISTWIVSTSGISSAASTMGRHAPMMSGLAGTHAKQKIMTLAALHGFTLPVEDPVVKFLIELVIILFIPILLNKIKVPHLLGLIIAGAVVGPNGFNILLRDSSIVVIGTTGLLYIMFLAGLEIDMGDFKKNKWKSITFSLYTFAIPFILGLIGGYYILHFSLLTTILFASLFSSHTLIAYPLVSSLGVAKKISVNITVGGTMITDVLSLMVLAAVVGMAQGDVGAVFWLKLAVSVLAFALVVLFFFPIIARWFFKTIQDKISQYIFVVVMIYLGALLAELAGVEAIIGAFFAGLALNRLIPHTSPLMNRIEFVGNAIFIPFFLISVGMLIDVRAFISSWETLGVAGVMLIASIGGKYAAAWFTQRTFRFSKQEGQLIFGMSVASAAATLAAVMVGYNIILGESANGEPIRLLNEHVLNGSILLILISCTISSFVSMSSARKIAEADNEQTVAGERGDGESILMPINNEEMTQKMVNLGLLIKRKEINGALYVMNIINEETNESSQKNAEKILDSAVKMGAAADTLIEPIKRYDNSVVSGINNVVKEREITDLIIGLQRDKGFTPSFTYNLYNGYLKNEHINLVLYHAVQPLSTVKSYVVLIPPHADQSPGFFYALLRVWNIAKNSGAIMHFYATERMMNLLNSILAKSAIEAKISTFSTWEEAQKQADKLDKDQGLIIIMADRNMFSYASPMHAVPDYLNKKNVDNNYILIYPFSRQKETTLATRSVNNMDDFATIGKLIAKVFK</sequence>
<dbReference type="EMBL" id="CP117880">
    <property type="protein sequence ID" value="WDF66881.1"/>
    <property type="molecule type" value="Genomic_DNA"/>
</dbReference>
<feature type="domain" description="Conjugative transposon TraJ C-terminal" evidence="10">
    <location>
        <begin position="38"/>
        <end position="373"/>
    </location>
</feature>
<feature type="transmembrane region" description="Helical" evidence="8">
    <location>
        <begin position="651"/>
        <end position="675"/>
    </location>
</feature>
<evidence type="ECO:0000313" key="12">
    <source>
        <dbReference type="Proteomes" id="UP001221558"/>
    </source>
</evidence>
<feature type="transmembrane region" description="Helical" evidence="8">
    <location>
        <begin position="755"/>
        <end position="773"/>
    </location>
</feature>
<dbReference type="InterPro" id="IPR038770">
    <property type="entry name" value="Na+/solute_symporter_sf"/>
</dbReference>
<dbReference type="Proteomes" id="UP001221558">
    <property type="component" value="Chromosome"/>
</dbReference>
<feature type="transmembrane region" description="Helical" evidence="8">
    <location>
        <begin position="269"/>
        <end position="289"/>
    </location>
</feature>
<reference evidence="11 12" key="1">
    <citation type="submission" date="2023-02" db="EMBL/GenBank/DDBJ databases">
        <title>Genome sequence of Sphingobacterium sp. KACC 22765.</title>
        <authorList>
            <person name="Kim S."/>
            <person name="Heo J."/>
            <person name="Kwon S.-W."/>
        </authorList>
    </citation>
    <scope>NUCLEOTIDE SEQUENCE [LARGE SCALE GENOMIC DNA]</scope>
    <source>
        <strain evidence="11 12">KACC 22765</strain>
    </source>
</reference>
<dbReference type="Pfam" id="PF07863">
    <property type="entry name" value="CtnDOT_TraJ"/>
    <property type="match status" value="1"/>
</dbReference>
<feature type="transmembrane region" description="Helical" evidence="8">
    <location>
        <begin position="91"/>
        <end position="108"/>
    </location>
</feature>
<feature type="transmembrane region" description="Helical" evidence="8">
    <location>
        <begin position="394"/>
        <end position="412"/>
    </location>
</feature>
<accession>A0ABY7WED3</accession>
<feature type="transmembrane region" description="Helical" evidence="8">
    <location>
        <begin position="310"/>
        <end position="336"/>
    </location>
</feature>
<feature type="domain" description="Cation/H+ exchanger transmembrane" evidence="9">
    <location>
        <begin position="402"/>
        <end position="769"/>
    </location>
</feature>
<dbReference type="Gene3D" id="1.20.1530.20">
    <property type="match status" value="1"/>
</dbReference>
<keyword evidence="12" id="KW-1185">Reference proteome</keyword>
<keyword evidence="5 8" id="KW-1133">Transmembrane helix</keyword>
<evidence type="ECO:0000259" key="9">
    <source>
        <dbReference type="Pfam" id="PF00999"/>
    </source>
</evidence>
<keyword evidence="3" id="KW-0050">Antiport</keyword>
<evidence type="ECO:0000256" key="2">
    <source>
        <dbReference type="ARBA" id="ARBA00022448"/>
    </source>
</evidence>
<gene>
    <name evidence="11" type="ORF">PQ465_11245</name>
</gene>
<keyword evidence="7 8" id="KW-0472">Membrane</keyword>
<name>A0ABY7WED3_9SPHI</name>
<feature type="transmembrane region" description="Helical" evidence="8">
    <location>
        <begin position="502"/>
        <end position="522"/>
    </location>
</feature>
<feature type="transmembrane region" description="Helical" evidence="8">
    <location>
        <begin position="564"/>
        <end position="588"/>
    </location>
</feature>
<evidence type="ECO:0000256" key="3">
    <source>
        <dbReference type="ARBA" id="ARBA00022449"/>
    </source>
</evidence>
<protein>
    <submittedName>
        <fullName evidence="11">Cation:proton antiporter</fullName>
    </submittedName>
</protein>
<evidence type="ECO:0000256" key="5">
    <source>
        <dbReference type="ARBA" id="ARBA00022989"/>
    </source>
</evidence>
<dbReference type="InterPro" id="IPR006153">
    <property type="entry name" value="Cation/H_exchanger_TM"/>
</dbReference>